<reference evidence="2" key="2">
    <citation type="submission" date="2023-07" db="EMBL/GenBank/DDBJ databases">
        <authorList>
            <person name="Shen H."/>
        </authorList>
    </citation>
    <scope>NUCLEOTIDE SEQUENCE</scope>
    <source>
        <strain evidence="2">TNR-22</strain>
    </source>
</reference>
<dbReference type="InterPro" id="IPR005511">
    <property type="entry name" value="SMP-30"/>
</dbReference>
<name>A0ABT8YR92_9HYPH</name>
<dbReference type="Pfam" id="PF08450">
    <property type="entry name" value="SGL"/>
    <property type="match status" value="1"/>
</dbReference>
<keyword evidence="3" id="KW-1185">Reference proteome</keyword>
<dbReference type="InterPro" id="IPR051262">
    <property type="entry name" value="SMP-30/CGR1_Lactonase"/>
</dbReference>
<dbReference type="Gene3D" id="2.120.10.30">
    <property type="entry name" value="TolB, C-terminal domain"/>
    <property type="match status" value="1"/>
</dbReference>
<protein>
    <submittedName>
        <fullName evidence="2">SMP-30/gluconolactonase/LRE family protein</fullName>
    </submittedName>
</protein>
<dbReference type="PANTHER" id="PTHR47572:SF5">
    <property type="entry name" value="BLR2277 PROTEIN"/>
    <property type="match status" value="1"/>
</dbReference>
<dbReference type="InterPro" id="IPR011042">
    <property type="entry name" value="6-blade_b-propeller_TolB-like"/>
</dbReference>
<sequence length="307" mass="33140">MVEYNVMAEGLEFPEGPVAMEDGSVILVEIKARCITRIFPDGRKEKVVQMSGAPNGAAFGPDGALYICNNGDGFLWGAPGGITQPVGGSPTYSGGRIERVDLASGEVRELYRAVDGHPLLMPNDLVFDRQGGFYFTDHGSREARSFNCGGVYYGKIDGSMVKEIAFPITTANGVGLSPDERTLYVAETETGRLYSYEITAPGEIVKPNPARPGDPVLAQIEGFKRYDSLAVEENGNICVAGLTPGCITVISPEGKEVECIPMPDEFSTNICFGGADMRTAYITLSGSGRLISMRWPRPGLRLNFQRF</sequence>
<proteinExistence type="predicted"/>
<reference evidence="2" key="1">
    <citation type="journal article" date="2015" name="Int. J. Syst. Evol. Microbiol.">
        <title>Rhizobium alvei sp. nov., isolated from a freshwater river.</title>
        <authorList>
            <person name="Sheu S.Y."/>
            <person name="Huang H.W."/>
            <person name="Young C.C."/>
            <person name="Chen W.M."/>
        </authorList>
    </citation>
    <scope>NUCLEOTIDE SEQUENCE</scope>
    <source>
        <strain evidence="2">TNR-22</strain>
    </source>
</reference>
<evidence type="ECO:0000259" key="1">
    <source>
        <dbReference type="Pfam" id="PF08450"/>
    </source>
</evidence>
<dbReference type="RefSeq" id="WP_304378081.1">
    <property type="nucleotide sequence ID" value="NZ_JAUOZU010000015.1"/>
</dbReference>
<feature type="domain" description="SMP-30/Gluconolactonase/LRE-like region" evidence="1">
    <location>
        <begin position="13"/>
        <end position="284"/>
    </location>
</feature>
<dbReference type="Proteomes" id="UP001174932">
    <property type="component" value="Unassembled WGS sequence"/>
</dbReference>
<dbReference type="SUPFAM" id="SSF63829">
    <property type="entry name" value="Calcium-dependent phosphotriesterase"/>
    <property type="match status" value="1"/>
</dbReference>
<accession>A0ABT8YR92</accession>
<organism evidence="2 3">
    <name type="scientific">Rhizobium alvei</name>
    <dbReference type="NCBI Taxonomy" id="1132659"/>
    <lineage>
        <taxon>Bacteria</taxon>
        <taxon>Pseudomonadati</taxon>
        <taxon>Pseudomonadota</taxon>
        <taxon>Alphaproteobacteria</taxon>
        <taxon>Hyphomicrobiales</taxon>
        <taxon>Rhizobiaceae</taxon>
        <taxon>Rhizobium/Agrobacterium group</taxon>
        <taxon>Rhizobium</taxon>
    </lineage>
</organism>
<gene>
    <name evidence="2" type="ORF">Q4481_19590</name>
</gene>
<dbReference type="PRINTS" id="PR01790">
    <property type="entry name" value="SMP30FAMILY"/>
</dbReference>
<dbReference type="InterPro" id="IPR013658">
    <property type="entry name" value="SGL"/>
</dbReference>
<comment type="caution">
    <text evidence="2">The sequence shown here is derived from an EMBL/GenBank/DDBJ whole genome shotgun (WGS) entry which is preliminary data.</text>
</comment>
<evidence type="ECO:0000313" key="3">
    <source>
        <dbReference type="Proteomes" id="UP001174932"/>
    </source>
</evidence>
<evidence type="ECO:0000313" key="2">
    <source>
        <dbReference type="EMBL" id="MDO6966161.1"/>
    </source>
</evidence>
<dbReference type="PANTHER" id="PTHR47572">
    <property type="entry name" value="LIPOPROTEIN-RELATED"/>
    <property type="match status" value="1"/>
</dbReference>
<dbReference type="EMBL" id="JAUOZU010000015">
    <property type="protein sequence ID" value="MDO6966161.1"/>
    <property type="molecule type" value="Genomic_DNA"/>
</dbReference>